<dbReference type="Gene3D" id="1.10.520.40">
    <property type="entry name" value="CRISPR-associated protein Cse2"/>
    <property type="match status" value="1"/>
</dbReference>
<reference evidence="2" key="1">
    <citation type="submission" date="2016-07" db="EMBL/GenBank/DDBJ databases">
        <title>Frankia sp. NRRL B-16219 Genome sequencing.</title>
        <authorList>
            <person name="Ghodhbane-Gtari F."/>
            <person name="Swanson E."/>
            <person name="Gueddou A."/>
            <person name="Louati M."/>
            <person name="Nouioui I."/>
            <person name="Hezbri K."/>
            <person name="Abebe-Akele F."/>
            <person name="Simpson S."/>
            <person name="Morris K."/>
            <person name="Thomas K."/>
            <person name="Gtari M."/>
            <person name="Tisa L.S."/>
        </authorList>
    </citation>
    <scope>NUCLEOTIDE SEQUENCE [LARGE SCALE GENOMIC DNA]</scope>
    <source>
        <strain evidence="2">NRRL B-16219</strain>
    </source>
</reference>
<name>A0A1S1PD90_9ACTN</name>
<dbReference type="NCBIfam" id="TIGR02548">
    <property type="entry name" value="casB_cse2"/>
    <property type="match status" value="1"/>
</dbReference>
<gene>
    <name evidence="1" type="ORF">BBK14_29455</name>
</gene>
<proteinExistence type="predicted"/>
<dbReference type="InterPro" id="IPR013382">
    <property type="entry name" value="CRISPR-assoc_prot_Cse2"/>
</dbReference>
<dbReference type="EMBL" id="MAXA01000283">
    <property type="protein sequence ID" value="OHV19237.1"/>
    <property type="molecule type" value="Genomic_DNA"/>
</dbReference>
<dbReference type="AlphaFoldDB" id="A0A1S1PD90"/>
<evidence type="ECO:0000313" key="1">
    <source>
        <dbReference type="EMBL" id="OHV19237.1"/>
    </source>
</evidence>
<dbReference type="CDD" id="cd09731">
    <property type="entry name" value="Cse2_I-E"/>
    <property type="match status" value="1"/>
</dbReference>
<dbReference type="Proteomes" id="UP000179769">
    <property type="component" value="Unassembled WGS sequence"/>
</dbReference>
<organism evidence="1 2">
    <name type="scientific">Parafrankia soli</name>
    <dbReference type="NCBI Taxonomy" id="2599596"/>
    <lineage>
        <taxon>Bacteria</taxon>
        <taxon>Bacillati</taxon>
        <taxon>Actinomycetota</taxon>
        <taxon>Actinomycetes</taxon>
        <taxon>Frankiales</taxon>
        <taxon>Frankiaceae</taxon>
        <taxon>Parafrankia</taxon>
    </lineage>
</organism>
<comment type="caution">
    <text evidence="1">The sequence shown here is derived from an EMBL/GenBank/DDBJ whole genome shotgun (WGS) entry which is preliminary data.</text>
</comment>
<keyword evidence="2" id="KW-1185">Reference proteome</keyword>
<accession>A0A1S1PD90</accession>
<protein>
    <submittedName>
        <fullName evidence="1">Type I-E CRISPR-associated protein Cse2/CasB</fullName>
    </submittedName>
</protein>
<dbReference type="InterPro" id="IPR038287">
    <property type="entry name" value="Cse2_sf"/>
</dbReference>
<dbReference type="Pfam" id="PF09485">
    <property type="entry name" value="CRISPR_Cse2"/>
    <property type="match status" value="1"/>
</dbReference>
<sequence>MRRGAGRDPGTVPQMWRHYTTLDQKGQETADLRAEHAALILFAMHQQSQTRLMHTVGVGLGAAVRRLRESEKFSADAVDRRFEAAATATSLSEASYHLRGLVRQLRGLPQPLDYTELYWDLVAWQDPDRIGQVRRRWGSQYFPGRDRKTDTAASTAS</sequence>
<evidence type="ECO:0000313" key="2">
    <source>
        <dbReference type="Proteomes" id="UP000179769"/>
    </source>
</evidence>